<dbReference type="HOGENOM" id="CLU_489174_0_0_1"/>
<dbReference type="InterPro" id="IPR035992">
    <property type="entry name" value="Ricin_B-like_lectins"/>
</dbReference>
<evidence type="ECO:0000256" key="3">
    <source>
        <dbReference type="SAM" id="SignalP"/>
    </source>
</evidence>
<feature type="chain" id="PRO_5003821712" description="Ricin B lectin domain-containing protein" evidence="3">
    <location>
        <begin position="18"/>
        <end position="557"/>
    </location>
</feature>
<reference evidence="5" key="2">
    <citation type="submission" date="2015-07" db="EMBL/GenBank/DDBJ databases">
        <title>Contrasting host-pathogen interactions and genome evolution in two generalist and specialist microsporidian pathogens of mosquitoes.</title>
        <authorList>
            <consortium name="The Broad Institute Genomics Platform"/>
            <consortium name="The Broad Institute Genome Sequencing Center for Infectious Disease"/>
            <person name="Cuomo C.A."/>
            <person name="Sanscrainte N.D."/>
            <person name="Goldberg J.M."/>
            <person name="Heiman D."/>
            <person name="Young S."/>
            <person name="Zeng Q."/>
            <person name="Becnel J.J."/>
            <person name="Birren B.W."/>
        </authorList>
    </citation>
    <scope>NUCLEOTIDE SEQUENCE [LARGE SCALE GENOMIC DNA]</scope>
    <source>
        <strain evidence="5">USNM 41457</strain>
    </source>
</reference>
<feature type="compositionally biased region" description="Polar residues" evidence="2">
    <location>
        <begin position="422"/>
        <end position="434"/>
    </location>
</feature>
<evidence type="ECO:0008006" key="6">
    <source>
        <dbReference type="Google" id="ProtNLM"/>
    </source>
</evidence>
<evidence type="ECO:0000256" key="1">
    <source>
        <dbReference type="SAM" id="Coils"/>
    </source>
</evidence>
<feature type="compositionally biased region" description="Basic and acidic residues" evidence="2">
    <location>
        <begin position="408"/>
        <end position="421"/>
    </location>
</feature>
<feature type="region of interest" description="Disordered" evidence="2">
    <location>
        <begin position="408"/>
        <end position="455"/>
    </location>
</feature>
<feature type="compositionally biased region" description="Basic and acidic residues" evidence="2">
    <location>
        <begin position="437"/>
        <end position="455"/>
    </location>
</feature>
<comment type="caution">
    <text evidence="4">The sequence shown here is derived from an EMBL/GenBank/DDBJ whole genome shotgun (WGS) entry which is preliminary data.</text>
</comment>
<protein>
    <recommendedName>
        <fullName evidence="6">Ricin B lectin domain-containing protein</fullName>
    </recommendedName>
</protein>
<feature type="compositionally biased region" description="Polar residues" evidence="2">
    <location>
        <begin position="481"/>
        <end position="495"/>
    </location>
</feature>
<dbReference type="VEuPathDB" id="MicrosporidiaDB:EDEG_02161"/>
<feature type="compositionally biased region" description="Low complexity" evidence="2">
    <location>
        <begin position="538"/>
        <end position="557"/>
    </location>
</feature>
<sequence length="557" mass="63326">MRLFLIILASNLIFCHDYYIKLPKEELYLQGIANVNALPYFGPREKRNTFSFQTSASSVFMKNIFVKEAPNQVIDLASENNKIVYYPFYGTKNQDVVFRMENGKNLFRIVMSEKCLTWHPDFKYVDAQICNKNNNNQRFVIECADCRENKFSNTDSFDAPNTDGFYDEKMMAMLEKISAMAKKANECFSNNGTCAKGSGVSSNNTNLCVSQFGDKLLSPLDNSDPKTVDLDDIPQKGRKYVEIEDINGKLHEAIEIEDSEGDIHHFVEVENDDGTTKFVDVGTQDLSYENHEESIKHDEELEREMEQEFNKESTKLENLLRKYVENSFTSLKNTSEGAARIEAEQKLSQNLLDEIRKMHNLPTYTDLFSKNPEREEARKKAEDKKFVNAVHNETKNIFNKLMEKIKEHQNEVKHQESEHENASTPEASENSVHSHPSKSEEVPEIKKTDDNTQKLKDHAHEANVNELHNLHDAVAAALSETGSASLSHSAQMTNSKSEDEDLHKITHAKKAKKKWNMGSSTQTKSTSSKSSKKEHVTKTSTNSSSLVSKKSKTSSSI</sequence>
<feature type="compositionally biased region" description="Basic residues" evidence="2">
    <location>
        <begin position="505"/>
        <end position="515"/>
    </location>
</feature>
<proteinExistence type="predicted"/>
<dbReference type="EMBL" id="AFBI03000036">
    <property type="protein sequence ID" value="EJW03505.1"/>
    <property type="molecule type" value="Genomic_DNA"/>
</dbReference>
<feature type="coiled-coil region" evidence="1">
    <location>
        <begin position="288"/>
        <end position="322"/>
    </location>
</feature>
<name>J9DLN8_EDHAE</name>
<evidence type="ECO:0000313" key="4">
    <source>
        <dbReference type="EMBL" id="EJW03505.1"/>
    </source>
</evidence>
<dbReference type="InParanoid" id="J9DLN8"/>
<keyword evidence="1" id="KW-0175">Coiled coil</keyword>
<organism evidence="4 5">
    <name type="scientific">Edhazardia aedis (strain USNM 41457)</name>
    <name type="common">Microsporidian parasite</name>
    <dbReference type="NCBI Taxonomy" id="1003232"/>
    <lineage>
        <taxon>Eukaryota</taxon>
        <taxon>Fungi</taxon>
        <taxon>Fungi incertae sedis</taxon>
        <taxon>Microsporidia</taxon>
        <taxon>Edhazardia</taxon>
    </lineage>
</organism>
<keyword evidence="5" id="KW-1185">Reference proteome</keyword>
<feature type="compositionally biased region" description="Low complexity" evidence="2">
    <location>
        <begin position="519"/>
        <end position="529"/>
    </location>
</feature>
<evidence type="ECO:0000256" key="2">
    <source>
        <dbReference type="SAM" id="MobiDB-lite"/>
    </source>
</evidence>
<dbReference type="Proteomes" id="UP000003163">
    <property type="component" value="Unassembled WGS sequence"/>
</dbReference>
<dbReference type="SUPFAM" id="SSF50370">
    <property type="entry name" value="Ricin B-like lectins"/>
    <property type="match status" value="1"/>
</dbReference>
<dbReference type="AlphaFoldDB" id="J9DLN8"/>
<feature type="signal peptide" evidence="3">
    <location>
        <begin position="1"/>
        <end position="17"/>
    </location>
</feature>
<accession>J9DLN8</accession>
<evidence type="ECO:0000313" key="5">
    <source>
        <dbReference type="Proteomes" id="UP000003163"/>
    </source>
</evidence>
<gene>
    <name evidence="4" type="ORF">EDEG_02161</name>
</gene>
<reference evidence="4 5" key="1">
    <citation type="submission" date="2011-08" db="EMBL/GenBank/DDBJ databases">
        <authorList>
            <person name="Liu Z.J."/>
            <person name="Shi F.L."/>
            <person name="Lu J.Q."/>
            <person name="Li M."/>
            <person name="Wang Z.L."/>
        </authorList>
    </citation>
    <scope>NUCLEOTIDE SEQUENCE [LARGE SCALE GENOMIC DNA]</scope>
    <source>
        <strain evidence="4 5">USNM 41457</strain>
    </source>
</reference>
<feature type="region of interest" description="Disordered" evidence="2">
    <location>
        <begin position="481"/>
        <end position="557"/>
    </location>
</feature>
<keyword evidence="3" id="KW-0732">Signal</keyword>